<dbReference type="InterPro" id="IPR012893">
    <property type="entry name" value="HipA-like_C"/>
</dbReference>
<reference evidence="6 7" key="1">
    <citation type="submission" date="2017-10" db="EMBL/GenBank/DDBJ databases">
        <title>Genomic analysis of the genus Acetobacter.</title>
        <authorList>
            <person name="Kim K.H."/>
            <person name="Chun B.H."/>
            <person name="Son A.R."/>
            <person name="Jeon C.O."/>
        </authorList>
    </citation>
    <scope>NUCLEOTIDE SEQUENCE [LARGE SCALE GENOMIC DNA]</scope>
    <source>
        <strain evidence="6 7">LHT 2458</strain>
    </source>
</reference>
<dbReference type="InterPro" id="IPR017508">
    <property type="entry name" value="HipA_N1"/>
</dbReference>
<dbReference type="GO" id="GO:0004674">
    <property type="term" value="F:protein serine/threonine kinase activity"/>
    <property type="evidence" value="ECO:0007669"/>
    <property type="project" value="TreeGrafter"/>
</dbReference>
<dbReference type="Pfam" id="PF13657">
    <property type="entry name" value="Couple_hipA"/>
    <property type="match status" value="1"/>
</dbReference>
<evidence type="ECO:0000256" key="1">
    <source>
        <dbReference type="ARBA" id="ARBA00010164"/>
    </source>
</evidence>
<dbReference type="EMBL" id="PEBQ01000118">
    <property type="protein sequence ID" value="PHY93966.1"/>
    <property type="molecule type" value="Genomic_DNA"/>
</dbReference>
<evidence type="ECO:0000256" key="3">
    <source>
        <dbReference type="ARBA" id="ARBA00022777"/>
    </source>
</evidence>
<sequence length="434" mass="47346">MKDVIPVYYGDIIVGSITPEPDITFTYSNKWLARNSNFPVSLSMPLSTQSYGHSSVTPWLMNLLPEGDPLAAAGRALGVSTEDVIGMLTRIGQDVAGALSVGRKRTTGKPGYRLIESDAELEKIINELPRKPFLVGDEGVSMSLAGAQEKLPVTLSKGKLYIPINGAPSTHILKPDAQRLPGGVQNEAFCLTLAHQIGLDASKVTTGAAGERSWCLVTRYDREIRDNKIYRLHQEDFCQALGFPPALKYERGAGKRGVTINDMVNITKDLGGDDTYRLLQGIIFNTLITNGDAHAKNFSILLSGKSAPKLAPLYDLMCAAVWPHINKNMAQSIGNQKDGKHLMPKNWERLANVCNFNPRMVINLVGEMADRVESGIDKSLDAVRSMPAGDSYLLEGIKREISERCRSIKINIKPENAYVAGAELIDDSPTPTPS</sequence>
<evidence type="ECO:0000313" key="7">
    <source>
        <dbReference type="Proteomes" id="UP000228751"/>
    </source>
</evidence>
<evidence type="ECO:0000256" key="2">
    <source>
        <dbReference type="ARBA" id="ARBA00022679"/>
    </source>
</evidence>
<comment type="caution">
    <text evidence="6">The sequence shown here is derived from an EMBL/GenBank/DDBJ whole genome shotgun (WGS) entry which is preliminary data.</text>
</comment>
<dbReference type="OrthoDB" id="9805913at2"/>
<organism evidence="6 7">
    <name type="scientific">Acetobacter pomorum</name>
    <dbReference type="NCBI Taxonomy" id="65959"/>
    <lineage>
        <taxon>Bacteria</taxon>
        <taxon>Pseudomonadati</taxon>
        <taxon>Pseudomonadota</taxon>
        <taxon>Alphaproteobacteria</taxon>
        <taxon>Acetobacterales</taxon>
        <taxon>Acetobacteraceae</taxon>
        <taxon>Acetobacter</taxon>
    </lineage>
</organism>
<name>A0A2G4RBL7_9PROT</name>
<keyword evidence="3 6" id="KW-0418">Kinase</keyword>
<dbReference type="Gene3D" id="1.10.1070.20">
    <property type="match status" value="1"/>
</dbReference>
<keyword evidence="2" id="KW-0808">Transferase</keyword>
<comment type="similarity">
    <text evidence="1">Belongs to the HipA Ser/Thr kinase family.</text>
</comment>
<dbReference type="PANTHER" id="PTHR37419:SF1">
    <property type="entry name" value="SERINE_THREONINE-PROTEIN KINASE TOXIN HIPA"/>
    <property type="match status" value="1"/>
</dbReference>
<dbReference type="CDD" id="cd17793">
    <property type="entry name" value="HipA"/>
    <property type="match status" value="1"/>
</dbReference>
<evidence type="ECO:0000259" key="5">
    <source>
        <dbReference type="Pfam" id="PF13657"/>
    </source>
</evidence>
<accession>A0A2G4RBL7</accession>
<evidence type="ECO:0000259" key="4">
    <source>
        <dbReference type="Pfam" id="PF07804"/>
    </source>
</evidence>
<dbReference type="Pfam" id="PF07804">
    <property type="entry name" value="HipA_C"/>
    <property type="match status" value="1"/>
</dbReference>
<gene>
    <name evidence="6" type="ORF">CSR02_08820</name>
</gene>
<evidence type="ECO:0000313" key="6">
    <source>
        <dbReference type="EMBL" id="PHY93966.1"/>
    </source>
</evidence>
<proteinExistence type="inferred from homology"/>
<protein>
    <submittedName>
        <fullName evidence="6">Phosphatidylinositol kinase</fullName>
    </submittedName>
</protein>
<dbReference type="InterPro" id="IPR052028">
    <property type="entry name" value="HipA_Ser/Thr_kinase"/>
</dbReference>
<dbReference type="PANTHER" id="PTHR37419">
    <property type="entry name" value="SERINE/THREONINE-PROTEIN KINASE TOXIN HIPA"/>
    <property type="match status" value="1"/>
</dbReference>
<dbReference type="GO" id="GO:0005829">
    <property type="term" value="C:cytosol"/>
    <property type="evidence" value="ECO:0007669"/>
    <property type="project" value="TreeGrafter"/>
</dbReference>
<dbReference type="AlphaFoldDB" id="A0A2G4RBL7"/>
<feature type="domain" description="HipA-like C-terminal" evidence="4">
    <location>
        <begin position="142"/>
        <end position="374"/>
    </location>
</feature>
<dbReference type="Proteomes" id="UP000228751">
    <property type="component" value="Unassembled WGS sequence"/>
</dbReference>
<dbReference type="NCBIfam" id="TIGR03071">
    <property type="entry name" value="couple_hipA"/>
    <property type="match status" value="1"/>
</dbReference>
<feature type="domain" description="HipA N-terminal subdomain 1" evidence="5">
    <location>
        <begin position="7"/>
        <end position="101"/>
    </location>
</feature>
<keyword evidence="7" id="KW-1185">Reference proteome</keyword>
<dbReference type="RefSeq" id="WP_099541368.1">
    <property type="nucleotide sequence ID" value="NZ_PEBQ01000118.1"/>
</dbReference>